<evidence type="ECO:0000313" key="12">
    <source>
        <dbReference type="Proteomes" id="UP001501175"/>
    </source>
</evidence>
<dbReference type="InterPro" id="IPR005467">
    <property type="entry name" value="His_kinase_dom"/>
</dbReference>
<keyword evidence="9" id="KW-0472">Membrane</keyword>
<comment type="catalytic activity">
    <reaction evidence="1">
        <text>ATP + protein L-histidine = ADP + protein N-phospho-L-histidine.</text>
        <dbReference type="EC" id="2.7.13.3"/>
    </reaction>
</comment>
<evidence type="ECO:0000256" key="3">
    <source>
        <dbReference type="ARBA" id="ARBA00022553"/>
    </source>
</evidence>
<comment type="caution">
    <text evidence="11">The sequence shown here is derived from an EMBL/GenBank/DDBJ whole genome shotgun (WGS) entry which is preliminary data.</text>
</comment>
<evidence type="ECO:0000259" key="10">
    <source>
        <dbReference type="PROSITE" id="PS50109"/>
    </source>
</evidence>
<dbReference type="Pfam" id="PF02518">
    <property type="entry name" value="HATPase_c"/>
    <property type="match status" value="1"/>
</dbReference>
<protein>
    <recommendedName>
        <fullName evidence="2">histidine kinase</fullName>
        <ecNumber evidence="2">2.7.13.3</ecNumber>
    </recommendedName>
</protein>
<accession>A0ABP8NHY7</accession>
<evidence type="ECO:0000256" key="9">
    <source>
        <dbReference type="SAM" id="Phobius"/>
    </source>
</evidence>
<keyword evidence="4" id="KW-0808">Transferase</keyword>
<dbReference type="PANTHER" id="PTHR24421">
    <property type="entry name" value="NITRATE/NITRITE SENSOR PROTEIN NARX-RELATED"/>
    <property type="match status" value="1"/>
</dbReference>
<evidence type="ECO:0000256" key="5">
    <source>
        <dbReference type="ARBA" id="ARBA00022741"/>
    </source>
</evidence>
<sequence length="472" mass="54327">MLAILLTIGQVLTQWRITAAQDELWIIRYSSLQRHQSQQIVNKALQLTDPAKKDEYKNNLSELRSIFVEFERVHQEGREGRIQDRNIYVPNSDSVQRLYELIRPNFEAFQTSTRELLKQNDAGLALSPIAQQYVETLLNNEKPFLKQMDAIVRQYTLELRNKLETLQHFEFYIFMFTLMVLAGIGVFIFRPAVHQLYQTLQQLIEVEKHTAAANKKLLTLNKSLKDTRQRLFEATKQQYQQQIDEQKSRTSYLIAGQEEERKRLSRDLHDGLGQMLTAIKLQVEGLETSLQGQAVQINNISTLKNLITQTIQEARLISNNLMPSVLSDFGIIPALKMLAETNDTNPAIEVAFCTNLPTTRLDKSVEIMLYRVTQEAISNAVRHAQAKRITIELFEKDNYLHLVVSDNGKGFKPQRLRQPMGQGIHNMNERVKLLDGKFKITSVPGKGTRVQVSLPYQSLQAHHEYDQIDARG</sequence>
<evidence type="ECO:0000256" key="2">
    <source>
        <dbReference type="ARBA" id="ARBA00012438"/>
    </source>
</evidence>
<keyword evidence="3" id="KW-0597">Phosphoprotein</keyword>
<dbReference type="EC" id="2.7.13.3" evidence="2"/>
<evidence type="ECO:0000256" key="6">
    <source>
        <dbReference type="ARBA" id="ARBA00022777"/>
    </source>
</evidence>
<evidence type="ECO:0000256" key="1">
    <source>
        <dbReference type="ARBA" id="ARBA00000085"/>
    </source>
</evidence>
<keyword evidence="8" id="KW-0902">Two-component regulatory system</keyword>
<keyword evidence="7" id="KW-0067">ATP-binding</keyword>
<dbReference type="InterPro" id="IPR050482">
    <property type="entry name" value="Sensor_HK_TwoCompSys"/>
</dbReference>
<evidence type="ECO:0000256" key="8">
    <source>
        <dbReference type="ARBA" id="ARBA00023012"/>
    </source>
</evidence>
<organism evidence="11 12">
    <name type="scientific">Nibrella saemangeumensis</name>
    <dbReference type="NCBI Taxonomy" id="1084526"/>
    <lineage>
        <taxon>Bacteria</taxon>
        <taxon>Pseudomonadati</taxon>
        <taxon>Bacteroidota</taxon>
        <taxon>Cytophagia</taxon>
        <taxon>Cytophagales</taxon>
        <taxon>Spirosomataceae</taxon>
        <taxon>Nibrella</taxon>
    </lineage>
</organism>
<keyword evidence="6" id="KW-0418">Kinase</keyword>
<dbReference type="EMBL" id="BAABHD010000082">
    <property type="protein sequence ID" value="GAA4467291.1"/>
    <property type="molecule type" value="Genomic_DNA"/>
</dbReference>
<gene>
    <name evidence="11" type="ORF">GCM10023189_50730</name>
</gene>
<dbReference type="PANTHER" id="PTHR24421:SF10">
    <property type="entry name" value="NITRATE_NITRITE SENSOR PROTEIN NARQ"/>
    <property type="match status" value="1"/>
</dbReference>
<dbReference type="InterPro" id="IPR011712">
    <property type="entry name" value="Sig_transdc_His_kin_sub3_dim/P"/>
</dbReference>
<keyword evidence="9" id="KW-0812">Transmembrane</keyword>
<dbReference type="Gene3D" id="1.20.5.1930">
    <property type="match status" value="1"/>
</dbReference>
<evidence type="ECO:0000256" key="4">
    <source>
        <dbReference type="ARBA" id="ARBA00022679"/>
    </source>
</evidence>
<dbReference type="InterPro" id="IPR003594">
    <property type="entry name" value="HATPase_dom"/>
</dbReference>
<dbReference type="Gene3D" id="3.30.565.10">
    <property type="entry name" value="Histidine kinase-like ATPase, C-terminal domain"/>
    <property type="match status" value="1"/>
</dbReference>
<name>A0ABP8NHY7_9BACT</name>
<proteinExistence type="predicted"/>
<dbReference type="CDD" id="cd16917">
    <property type="entry name" value="HATPase_UhpB-NarQ-NarX-like"/>
    <property type="match status" value="1"/>
</dbReference>
<evidence type="ECO:0000256" key="7">
    <source>
        <dbReference type="ARBA" id="ARBA00022840"/>
    </source>
</evidence>
<dbReference type="InterPro" id="IPR036890">
    <property type="entry name" value="HATPase_C_sf"/>
</dbReference>
<dbReference type="Proteomes" id="UP001501175">
    <property type="component" value="Unassembled WGS sequence"/>
</dbReference>
<keyword evidence="5" id="KW-0547">Nucleotide-binding</keyword>
<dbReference type="PROSITE" id="PS50109">
    <property type="entry name" value="HIS_KIN"/>
    <property type="match status" value="1"/>
</dbReference>
<keyword evidence="12" id="KW-1185">Reference proteome</keyword>
<reference evidence="12" key="1">
    <citation type="journal article" date="2019" name="Int. J. Syst. Evol. Microbiol.">
        <title>The Global Catalogue of Microorganisms (GCM) 10K type strain sequencing project: providing services to taxonomists for standard genome sequencing and annotation.</title>
        <authorList>
            <consortium name="The Broad Institute Genomics Platform"/>
            <consortium name="The Broad Institute Genome Sequencing Center for Infectious Disease"/>
            <person name="Wu L."/>
            <person name="Ma J."/>
        </authorList>
    </citation>
    <scope>NUCLEOTIDE SEQUENCE [LARGE SCALE GENOMIC DNA]</scope>
    <source>
        <strain evidence="12">JCM 17927</strain>
    </source>
</reference>
<dbReference type="Pfam" id="PF07730">
    <property type="entry name" value="HisKA_3"/>
    <property type="match status" value="1"/>
</dbReference>
<evidence type="ECO:0000313" key="11">
    <source>
        <dbReference type="EMBL" id="GAA4467291.1"/>
    </source>
</evidence>
<feature type="transmembrane region" description="Helical" evidence="9">
    <location>
        <begin position="171"/>
        <end position="189"/>
    </location>
</feature>
<keyword evidence="9" id="KW-1133">Transmembrane helix</keyword>
<dbReference type="SMART" id="SM00387">
    <property type="entry name" value="HATPase_c"/>
    <property type="match status" value="1"/>
</dbReference>
<feature type="domain" description="Histidine kinase" evidence="10">
    <location>
        <begin position="369"/>
        <end position="458"/>
    </location>
</feature>
<dbReference type="SUPFAM" id="SSF55874">
    <property type="entry name" value="ATPase domain of HSP90 chaperone/DNA topoisomerase II/histidine kinase"/>
    <property type="match status" value="1"/>
</dbReference>